<feature type="region of interest" description="Disordered" evidence="1">
    <location>
        <begin position="308"/>
        <end position="354"/>
    </location>
</feature>
<feature type="region of interest" description="Disordered" evidence="1">
    <location>
        <begin position="234"/>
        <end position="270"/>
    </location>
</feature>
<evidence type="ECO:0000256" key="1">
    <source>
        <dbReference type="SAM" id="MobiDB-lite"/>
    </source>
</evidence>
<feature type="compositionally biased region" description="Gly residues" evidence="1">
    <location>
        <begin position="512"/>
        <end position="521"/>
    </location>
</feature>
<name>A0A067PYZ2_9AGAM</name>
<dbReference type="EMBL" id="KL197714">
    <property type="protein sequence ID" value="KDQ60038.1"/>
    <property type="molecule type" value="Genomic_DNA"/>
</dbReference>
<proteinExistence type="predicted"/>
<dbReference type="Proteomes" id="UP000027265">
    <property type="component" value="Unassembled WGS sequence"/>
</dbReference>
<feature type="compositionally biased region" description="Low complexity" evidence="1">
    <location>
        <begin position="322"/>
        <end position="339"/>
    </location>
</feature>
<dbReference type="InParanoid" id="A0A067PYZ2"/>
<gene>
    <name evidence="2" type="ORF">JAAARDRAFT_45911</name>
</gene>
<evidence type="ECO:0000313" key="2">
    <source>
        <dbReference type="EMBL" id="KDQ60038.1"/>
    </source>
</evidence>
<feature type="region of interest" description="Disordered" evidence="1">
    <location>
        <begin position="81"/>
        <end position="104"/>
    </location>
</feature>
<dbReference type="HOGENOM" id="CLU_498796_0_0_1"/>
<keyword evidence="3" id="KW-1185">Reference proteome</keyword>
<organism evidence="2 3">
    <name type="scientific">Jaapia argillacea MUCL 33604</name>
    <dbReference type="NCBI Taxonomy" id="933084"/>
    <lineage>
        <taxon>Eukaryota</taxon>
        <taxon>Fungi</taxon>
        <taxon>Dikarya</taxon>
        <taxon>Basidiomycota</taxon>
        <taxon>Agaricomycotina</taxon>
        <taxon>Agaricomycetes</taxon>
        <taxon>Agaricomycetidae</taxon>
        <taxon>Jaapiales</taxon>
        <taxon>Jaapiaceae</taxon>
        <taxon>Jaapia</taxon>
    </lineage>
</organism>
<protein>
    <submittedName>
        <fullName evidence="2">Uncharacterized protein</fullName>
    </submittedName>
</protein>
<dbReference type="OrthoDB" id="3266275at2759"/>
<sequence>MAPKTRAPITKAVTASTPSQEPAKRKCKPSAKADNNNPDSDNNPVEPQADDEEGGRLIVKWDGDEAKLSWSMIGAISDDPVIKRGLFPPEGPNQRRNGGKTKTEHYWAGLPKDKTVWCNKIKNRLSKMTEITRKGNTILRETGAGIMKAEQINMTDDNTFTDKWSRFSALECYPSHLVLMVDIPEQVWDELKAPWYFEMRELIAQCPNLVPTGLGNSQSDFDFGVVIPGTGGEDLTISDTTSGVDDQGFGDSSEGHEDGEQSDLGQEDGGIEVTEVKKSTGLAMKPSSTLVVLSDDSSESEIEFGAAVTKKPKTEGARASMKPPLTAAPQAPKKTPACPGVSAPAPPQKTKKMKGIADFEQIALLEEKTRQMQLDLQKTKAIKKLEVDIKKIDAKKELKQVRLRQQLELKTLQMKHLHLLQMARLQSSLGQTGPSVAGPSQLPNHSLSTPDWHVHSHHPHSQHSIPDDWPSMPNTPYSLGSHSNGSSSYEGNAVGSPQGTANHFGGFDMGPVMGGTSDGNM</sequence>
<accession>A0A067PYZ2</accession>
<feature type="compositionally biased region" description="Low complexity" evidence="1">
    <location>
        <begin position="478"/>
        <end position="491"/>
    </location>
</feature>
<feature type="region of interest" description="Disordered" evidence="1">
    <location>
        <begin position="429"/>
        <end position="521"/>
    </location>
</feature>
<feature type="region of interest" description="Disordered" evidence="1">
    <location>
        <begin position="1"/>
        <end position="55"/>
    </location>
</feature>
<reference evidence="3" key="1">
    <citation type="journal article" date="2014" name="Proc. Natl. Acad. Sci. U.S.A.">
        <title>Extensive sampling of basidiomycete genomes demonstrates inadequacy of the white-rot/brown-rot paradigm for wood decay fungi.</title>
        <authorList>
            <person name="Riley R."/>
            <person name="Salamov A.A."/>
            <person name="Brown D.W."/>
            <person name="Nagy L.G."/>
            <person name="Floudas D."/>
            <person name="Held B.W."/>
            <person name="Levasseur A."/>
            <person name="Lombard V."/>
            <person name="Morin E."/>
            <person name="Otillar R."/>
            <person name="Lindquist E.A."/>
            <person name="Sun H."/>
            <person name="LaButti K.M."/>
            <person name="Schmutz J."/>
            <person name="Jabbour D."/>
            <person name="Luo H."/>
            <person name="Baker S.E."/>
            <person name="Pisabarro A.G."/>
            <person name="Walton J.D."/>
            <person name="Blanchette R.A."/>
            <person name="Henrissat B."/>
            <person name="Martin F."/>
            <person name="Cullen D."/>
            <person name="Hibbett D.S."/>
            <person name="Grigoriev I.V."/>
        </authorList>
    </citation>
    <scope>NUCLEOTIDE SEQUENCE [LARGE SCALE GENOMIC DNA]</scope>
    <source>
        <strain evidence="3">MUCL 33604</strain>
    </source>
</reference>
<dbReference type="AlphaFoldDB" id="A0A067PYZ2"/>
<evidence type="ECO:0000313" key="3">
    <source>
        <dbReference type="Proteomes" id="UP000027265"/>
    </source>
</evidence>
<feature type="compositionally biased region" description="Low complexity" evidence="1">
    <location>
        <begin position="34"/>
        <end position="44"/>
    </location>
</feature>